<evidence type="ECO:0000256" key="1">
    <source>
        <dbReference type="ARBA" id="ARBA00001947"/>
    </source>
</evidence>
<evidence type="ECO:0000256" key="8">
    <source>
        <dbReference type="ARBA" id="ARBA00022989"/>
    </source>
</evidence>
<keyword evidence="6" id="KW-0378">Hydrolase</keyword>
<dbReference type="AlphaFoldDB" id="A0A2H0TE50"/>
<comment type="caution">
    <text evidence="13">The sequence shown here is derived from an EMBL/GenBank/DDBJ whole genome shotgun (WGS) entry which is preliminary data.</text>
</comment>
<name>A0A2H0TE50_9BACT</name>
<dbReference type="PANTHER" id="PTHR42837">
    <property type="entry name" value="REGULATOR OF SIGMA-E PROTEASE RSEP"/>
    <property type="match status" value="1"/>
</dbReference>
<feature type="domain" description="Peptidase M50" evidence="12">
    <location>
        <begin position="6"/>
        <end position="344"/>
    </location>
</feature>
<dbReference type="Gene3D" id="2.30.42.10">
    <property type="match status" value="1"/>
</dbReference>
<dbReference type="Pfam" id="PF02163">
    <property type="entry name" value="Peptidase_M50"/>
    <property type="match status" value="1"/>
</dbReference>
<evidence type="ECO:0000256" key="6">
    <source>
        <dbReference type="ARBA" id="ARBA00022801"/>
    </source>
</evidence>
<evidence type="ECO:0000256" key="4">
    <source>
        <dbReference type="ARBA" id="ARBA00022670"/>
    </source>
</evidence>
<dbReference type="GO" id="GO:0016020">
    <property type="term" value="C:membrane"/>
    <property type="evidence" value="ECO:0007669"/>
    <property type="project" value="UniProtKB-SubCell"/>
</dbReference>
<dbReference type="GO" id="GO:0004222">
    <property type="term" value="F:metalloendopeptidase activity"/>
    <property type="evidence" value="ECO:0007669"/>
    <property type="project" value="InterPro"/>
</dbReference>
<proteinExistence type="inferred from homology"/>
<feature type="transmembrane region" description="Helical" evidence="11">
    <location>
        <begin position="281"/>
        <end position="303"/>
    </location>
</feature>
<evidence type="ECO:0000256" key="5">
    <source>
        <dbReference type="ARBA" id="ARBA00022692"/>
    </source>
</evidence>
<feature type="transmembrane region" description="Helical" evidence="11">
    <location>
        <begin position="85"/>
        <end position="107"/>
    </location>
</feature>
<keyword evidence="4" id="KW-0645">Protease</keyword>
<comment type="cofactor">
    <cofactor evidence="1">
        <name>Zn(2+)</name>
        <dbReference type="ChEBI" id="CHEBI:29105"/>
    </cofactor>
</comment>
<dbReference type="InterPro" id="IPR008915">
    <property type="entry name" value="Peptidase_M50"/>
</dbReference>
<evidence type="ECO:0000256" key="9">
    <source>
        <dbReference type="ARBA" id="ARBA00023049"/>
    </source>
</evidence>
<dbReference type="PANTHER" id="PTHR42837:SF2">
    <property type="entry name" value="MEMBRANE METALLOPROTEASE ARASP2, CHLOROPLASTIC-RELATED"/>
    <property type="match status" value="1"/>
</dbReference>
<organism evidence="13 14">
    <name type="scientific">Candidatus Niyogibacteria bacterium CG10_big_fil_rev_8_21_14_0_10_46_36</name>
    <dbReference type="NCBI Taxonomy" id="1974726"/>
    <lineage>
        <taxon>Bacteria</taxon>
        <taxon>Candidatus Niyogiibacteriota</taxon>
    </lineage>
</organism>
<dbReference type="GO" id="GO:0006508">
    <property type="term" value="P:proteolysis"/>
    <property type="evidence" value="ECO:0007669"/>
    <property type="project" value="UniProtKB-KW"/>
</dbReference>
<keyword evidence="9" id="KW-0482">Metalloprotease</keyword>
<dbReference type="EMBL" id="PFCO01000001">
    <property type="protein sequence ID" value="PIR69823.1"/>
    <property type="molecule type" value="Genomic_DNA"/>
</dbReference>
<evidence type="ECO:0000259" key="12">
    <source>
        <dbReference type="Pfam" id="PF02163"/>
    </source>
</evidence>
<feature type="transmembrane region" description="Helical" evidence="11">
    <location>
        <begin position="333"/>
        <end position="352"/>
    </location>
</feature>
<evidence type="ECO:0000256" key="3">
    <source>
        <dbReference type="ARBA" id="ARBA00007931"/>
    </source>
</evidence>
<evidence type="ECO:0000313" key="13">
    <source>
        <dbReference type="EMBL" id="PIR69823.1"/>
    </source>
</evidence>
<gene>
    <name evidence="13" type="ORF">COU47_00075</name>
</gene>
<evidence type="ECO:0000256" key="10">
    <source>
        <dbReference type="ARBA" id="ARBA00023136"/>
    </source>
</evidence>
<evidence type="ECO:0000256" key="2">
    <source>
        <dbReference type="ARBA" id="ARBA00004141"/>
    </source>
</evidence>
<reference evidence="14" key="1">
    <citation type="submission" date="2017-09" db="EMBL/GenBank/DDBJ databases">
        <title>Depth-based differentiation of microbial function through sediment-hosted aquifers and enrichment of novel symbionts in the deep terrestrial subsurface.</title>
        <authorList>
            <person name="Probst A.J."/>
            <person name="Ladd B."/>
            <person name="Jarett J.K."/>
            <person name="Geller-Mcgrath D.E."/>
            <person name="Sieber C.M.K."/>
            <person name="Emerson J.B."/>
            <person name="Anantharaman K."/>
            <person name="Thomas B.C."/>
            <person name="Malmstrom R."/>
            <person name="Stieglmeier M."/>
            <person name="Klingl A."/>
            <person name="Woyke T."/>
            <person name="Ryan C.M."/>
            <person name="Banfield J.F."/>
        </authorList>
    </citation>
    <scope>NUCLEOTIDE SEQUENCE [LARGE SCALE GENOMIC DNA]</scope>
</reference>
<keyword evidence="10 11" id="KW-0472">Membrane</keyword>
<dbReference type="Proteomes" id="UP000231503">
    <property type="component" value="Unassembled WGS sequence"/>
</dbReference>
<accession>A0A2H0TE50</accession>
<evidence type="ECO:0000313" key="14">
    <source>
        <dbReference type="Proteomes" id="UP000231503"/>
    </source>
</evidence>
<keyword evidence="8 11" id="KW-1133">Transmembrane helix</keyword>
<evidence type="ECO:0000256" key="7">
    <source>
        <dbReference type="ARBA" id="ARBA00022833"/>
    </source>
</evidence>
<dbReference type="InterPro" id="IPR036034">
    <property type="entry name" value="PDZ_sf"/>
</dbReference>
<protein>
    <recommendedName>
        <fullName evidence="12">Peptidase M50 domain-containing protein</fullName>
    </recommendedName>
</protein>
<dbReference type="InterPro" id="IPR004387">
    <property type="entry name" value="Pept_M50_Zn"/>
</dbReference>
<dbReference type="SUPFAM" id="SSF50156">
    <property type="entry name" value="PDZ domain-like"/>
    <property type="match status" value="1"/>
</dbReference>
<evidence type="ECO:0000256" key="11">
    <source>
        <dbReference type="SAM" id="Phobius"/>
    </source>
</evidence>
<keyword evidence="5 11" id="KW-0812">Transmembrane</keyword>
<keyword evidence="7" id="KW-0862">Zinc</keyword>
<dbReference type="CDD" id="cd06163">
    <property type="entry name" value="S2P-M50_PDZ_RseP-like"/>
    <property type="match status" value="1"/>
</dbReference>
<sequence length="358" mass="39118">MTILLFIIILAFLILSHEFGHFITAKRSGIRVEEFGLGFPPRLFGIKRGETLYSFNLIPFGGFVKIEGEEGEHPDDPKSFAAKPAYIKAAVLVAGVFFNLLFAYLLFVAISWAGTPTDIGDETPPGTRDIRILVGSVDAESPAENAGLITGDTIVRASFGEASADIHTISDIQAFTEEYKGETIQLTLFRDKHEETIPVLARANPPPGEGPLGISLLRVGIVKSPWYKALWEGAETLARSFYLVIMGFYDIIRIALAGEDTSAYLAGPIGIVSLVGQSLDLGFLFLLQFTAILAVHLAVINLVPFPALDGGRLFFLLIETVMRRPLPKTFTNYANTLGFFFLIGLMLLITAADVKKLF</sequence>
<comment type="similarity">
    <text evidence="3">Belongs to the peptidase M50B family.</text>
</comment>
<comment type="subcellular location">
    <subcellularLocation>
        <location evidence="2">Membrane</location>
        <topology evidence="2">Multi-pass membrane protein</topology>
    </subcellularLocation>
</comment>